<dbReference type="PANTHER" id="PTHR11941:SF54">
    <property type="entry name" value="ENOYL-COA HYDRATASE, MITOCHONDRIAL"/>
    <property type="match status" value="1"/>
</dbReference>
<comment type="function">
    <text evidence="1">Could possibly oxidize fatty acids using specific components.</text>
</comment>
<keyword evidence="6" id="KW-0456">Lyase</keyword>
<name>A0A1E5C8H7_9GAMM</name>
<evidence type="ECO:0000256" key="1">
    <source>
        <dbReference type="ARBA" id="ARBA00002994"/>
    </source>
</evidence>
<dbReference type="FunFam" id="1.10.12.10:FF:000001">
    <property type="entry name" value="Probable enoyl-CoA hydratase, mitochondrial"/>
    <property type="match status" value="1"/>
</dbReference>
<proteinExistence type="inferred from homology"/>
<dbReference type="Pfam" id="PF00378">
    <property type="entry name" value="ECH_1"/>
    <property type="match status" value="1"/>
</dbReference>
<dbReference type="AlphaFoldDB" id="A0A1E5C8H7"/>
<evidence type="ECO:0000256" key="5">
    <source>
        <dbReference type="ARBA" id="ARBA00023098"/>
    </source>
</evidence>
<evidence type="ECO:0000256" key="4">
    <source>
        <dbReference type="ARBA" id="ARBA00022832"/>
    </source>
</evidence>
<comment type="catalytic activity">
    <reaction evidence="7">
        <text>a (3S)-3-hydroxyacyl-CoA = a (2E)-enoyl-CoA + H2O</text>
        <dbReference type="Rhea" id="RHEA:16105"/>
        <dbReference type="ChEBI" id="CHEBI:15377"/>
        <dbReference type="ChEBI" id="CHEBI:57318"/>
        <dbReference type="ChEBI" id="CHEBI:58856"/>
        <dbReference type="EC" id="4.2.1.17"/>
    </reaction>
</comment>
<dbReference type="FunFam" id="3.90.226.10:FF:000019">
    <property type="entry name" value="Enoyl-CoA hydratase, mitochondrial"/>
    <property type="match status" value="1"/>
</dbReference>
<dbReference type="EMBL" id="AJWN02000043">
    <property type="protein sequence ID" value="OEE61831.1"/>
    <property type="molecule type" value="Genomic_DNA"/>
</dbReference>
<dbReference type="PANTHER" id="PTHR11941">
    <property type="entry name" value="ENOYL-COA HYDRATASE-RELATED"/>
    <property type="match status" value="1"/>
</dbReference>
<evidence type="ECO:0000256" key="6">
    <source>
        <dbReference type="ARBA" id="ARBA00023239"/>
    </source>
</evidence>
<reference evidence="9 10" key="1">
    <citation type="journal article" date="2012" name="Science">
        <title>Ecological populations of bacteria act as socially cohesive units of antibiotic production and resistance.</title>
        <authorList>
            <person name="Cordero O.X."/>
            <person name="Wildschutte H."/>
            <person name="Kirkup B."/>
            <person name="Proehl S."/>
            <person name="Ngo L."/>
            <person name="Hussain F."/>
            <person name="Le Roux F."/>
            <person name="Mincer T."/>
            <person name="Polz M.F."/>
        </authorList>
    </citation>
    <scope>NUCLEOTIDE SEQUENCE [LARGE SCALE GENOMIC DNA]</scope>
    <source>
        <strain evidence="9 10">FF-454</strain>
    </source>
</reference>
<dbReference type="RefSeq" id="WP_016960438.1">
    <property type="nucleotide sequence ID" value="NZ_AJWN02000043.1"/>
</dbReference>
<dbReference type="Proteomes" id="UP000095039">
    <property type="component" value="Unassembled WGS sequence"/>
</dbReference>
<comment type="catalytic activity">
    <reaction evidence="8">
        <text>a 4-saturated-(3S)-3-hydroxyacyl-CoA = a (3E)-enoyl-CoA + H2O</text>
        <dbReference type="Rhea" id="RHEA:20724"/>
        <dbReference type="ChEBI" id="CHEBI:15377"/>
        <dbReference type="ChEBI" id="CHEBI:58521"/>
        <dbReference type="ChEBI" id="CHEBI:137480"/>
        <dbReference type="EC" id="4.2.1.17"/>
    </reaction>
</comment>
<gene>
    <name evidence="9" type="ORF">A1OK_08725</name>
</gene>
<dbReference type="Gene3D" id="1.10.12.10">
    <property type="entry name" value="Lyase 2-enoyl-coa Hydratase, Chain A, domain 2"/>
    <property type="match status" value="1"/>
</dbReference>
<accession>A0A1E5C8H7</accession>
<dbReference type="GO" id="GO:0006635">
    <property type="term" value="P:fatty acid beta-oxidation"/>
    <property type="evidence" value="ECO:0007669"/>
    <property type="project" value="TreeGrafter"/>
</dbReference>
<sequence>MLIKTTMDQGVVVIRLNRPEKRNALNSALMQELTATLSEYDTNPDVGCFVITGSEQIFAAGADISEMANKNYQEMAECDYFAGWEAIDRIRTPIIAAVSGYALGGGCELAMMCDTIFAADSALFGQPELTIGVIPGMGGSQRLTKLVGKAKAMDMILTGRMMDATEAERAGLVSRVVPEHQLLRETMDAAHTIASYSKPAVVLAKECVVNAEKLPVSEGVRFERRVFHSLFATHDQKEGMKAFIAKRKPNFIGQ</sequence>
<evidence type="ECO:0000256" key="8">
    <source>
        <dbReference type="ARBA" id="ARBA00023717"/>
    </source>
</evidence>
<keyword evidence="5" id="KW-0443">Lipid metabolism</keyword>
<dbReference type="EC" id="4.2.1.17" evidence="3"/>
<dbReference type="Gene3D" id="3.90.226.10">
    <property type="entry name" value="2-enoyl-CoA Hydratase, Chain A, domain 1"/>
    <property type="match status" value="1"/>
</dbReference>
<protein>
    <recommendedName>
        <fullName evidence="3">enoyl-CoA hydratase</fullName>
        <ecNumber evidence="3">4.2.1.17</ecNumber>
    </recommendedName>
</protein>
<keyword evidence="10" id="KW-1185">Reference proteome</keyword>
<dbReference type="InterPro" id="IPR014748">
    <property type="entry name" value="Enoyl-CoA_hydra_C"/>
</dbReference>
<dbReference type="CDD" id="cd06558">
    <property type="entry name" value="crotonase-like"/>
    <property type="match status" value="1"/>
</dbReference>
<comment type="caution">
    <text evidence="9">The sequence shown here is derived from an EMBL/GenBank/DDBJ whole genome shotgun (WGS) entry which is preliminary data.</text>
</comment>
<organism evidence="9 10">
    <name type="scientific">Enterovibrio norvegicus FF-454</name>
    <dbReference type="NCBI Taxonomy" id="1185651"/>
    <lineage>
        <taxon>Bacteria</taxon>
        <taxon>Pseudomonadati</taxon>
        <taxon>Pseudomonadota</taxon>
        <taxon>Gammaproteobacteria</taxon>
        <taxon>Vibrionales</taxon>
        <taxon>Vibrionaceae</taxon>
        <taxon>Enterovibrio</taxon>
    </lineage>
</organism>
<evidence type="ECO:0000313" key="10">
    <source>
        <dbReference type="Proteomes" id="UP000095039"/>
    </source>
</evidence>
<evidence type="ECO:0000313" key="9">
    <source>
        <dbReference type="EMBL" id="OEE61831.1"/>
    </source>
</evidence>
<comment type="similarity">
    <text evidence="2">Belongs to the enoyl-CoA hydratase/isomerase family.</text>
</comment>
<dbReference type="SUPFAM" id="SSF52096">
    <property type="entry name" value="ClpP/crotonase"/>
    <property type="match status" value="1"/>
</dbReference>
<dbReference type="InterPro" id="IPR001753">
    <property type="entry name" value="Enoyl-CoA_hydra/iso"/>
</dbReference>
<evidence type="ECO:0000256" key="3">
    <source>
        <dbReference type="ARBA" id="ARBA00012076"/>
    </source>
</evidence>
<keyword evidence="4" id="KW-0276">Fatty acid metabolism</keyword>
<evidence type="ECO:0000256" key="7">
    <source>
        <dbReference type="ARBA" id="ARBA00023709"/>
    </source>
</evidence>
<dbReference type="GO" id="GO:0004300">
    <property type="term" value="F:enoyl-CoA hydratase activity"/>
    <property type="evidence" value="ECO:0007669"/>
    <property type="project" value="UniProtKB-EC"/>
</dbReference>
<dbReference type="InterPro" id="IPR029045">
    <property type="entry name" value="ClpP/crotonase-like_dom_sf"/>
</dbReference>
<evidence type="ECO:0000256" key="2">
    <source>
        <dbReference type="ARBA" id="ARBA00005254"/>
    </source>
</evidence>